<comment type="subcellular location">
    <subcellularLocation>
        <location evidence="1">Membrane</location>
        <topology evidence="1">Multi-pass membrane protein</topology>
    </subcellularLocation>
</comment>
<evidence type="ECO:0000256" key="2">
    <source>
        <dbReference type="ARBA" id="ARBA00022692"/>
    </source>
</evidence>
<evidence type="ECO:0000256" key="4">
    <source>
        <dbReference type="ARBA" id="ARBA00023136"/>
    </source>
</evidence>
<dbReference type="PANTHER" id="PTHR21706:SF15">
    <property type="entry name" value="TRANSMEMBRANE PROTEIN 65"/>
    <property type="match status" value="1"/>
</dbReference>
<evidence type="ECO:0000256" key="3">
    <source>
        <dbReference type="ARBA" id="ARBA00022989"/>
    </source>
</evidence>
<dbReference type="GO" id="GO:0005739">
    <property type="term" value="C:mitochondrion"/>
    <property type="evidence" value="ECO:0007669"/>
    <property type="project" value="TreeGrafter"/>
</dbReference>
<feature type="transmembrane region" description="Helical" evidence="5">
    <location>
        <begin position="159"/>
        <end position="181"/>
    </location>
</feature>
<dbReference type="GO" id="GO:0016020">
    <property type="term" value="C:membrane"/>
    <property type="evidence" value="ECO:0007669"/>
    <property type="project" value="UniProtKB-SubCell"/>
</dbReference>
<keyword evidence="6" id="KW-1185">Reference proteome</keyword>
<feature type="transmembrane region" description="Helical" evidence="5">
    <location>
        <begin position="385"/>
        <end position="405"/>
    </location>
</feature>
<keyword evidence="2 5" id="KW-0812">Transmembrane</keyword>
<evidence type="ECO:0000256" key="5">
    <source>
        <dbReference type="SAM" id="Phobius"/>
    </source>
</evidence>
<dbReference type="Proteomes" id="UP000046393">
    <property type="component" value="Unplaced"/>
</dbReference>
<proteinExistence type="predicted"/>
<sequence>MDCSSILPMQFFFKKTYILFKRVRLIEILYTLLLIAYRLHLYLLKTVGVIRKRIFLMLGRTGINAGRIFLSLRCSNIVFGAFVCPICQLNFTATLKRKAELSLDTDDQAKALVNRLLPEERSRLLEVLEEDNQKFQNETNNLSVTRCNTKMTKEQIRQLFLVNLAPFIGFGILDNMIMIFAGEYIDHTIGVWLSISTMAAAALGNIISDVGGIGLAHYVEYLVSKAGIRYPILTSEQLVSPCARMVINVARSIGIVIGCLIGMFPLIFFDCDCHIFSEVISLSQMKKLFYANAIPLIGFGFLDNALMIVAGEYLDQTLGAIMAISTMAAAGLGHIIADLAGMALTHYVEFTASKVGIQQPFLTPAQVHCVYDIRDSPCVRKLVNFARATGLIVGCVIGMLPLIFYKNPKAERLLKE</sequence>
<keyword evidence="4 5" id="KW-0472">Membrane</keyword>
<evidence type="ECO:0000313" key="6">
    <source>
        <dbReference type="Proteomes" id="UP000046393"/>
    </source>
</evidence>
<evidence type="ECO:0000313" key="7">
    <source>
        <dbReference type="WBParaSite" id="SMUV_0000416901-mRNA-1"/>
    </source>
</evidence>
<organism evidence="6 7">
    <name type="scientific">Syphacia muris</name>
    <dbReference type="NCBI Taxonomy" id="451379"/>
    <lineage>
        <taxon>Eukaryota</taxon>
        <taxon>Metazoa</taxon>
        <taxon>Ecdysozoa</taxon>
        <taxon>Nematoda</taxon>
        <taxon>Chromadorea</taxon>
        <taxon>Rhabditida</taxon>
        <taxon>Spirurina</taxon>
        <taxon>Oxyuridomorpha</taxon>
        <taxon>Oxyuroidea</taxon>
        <taxon>Oxyuridae</taxon>
        <taxon>Syphacia</taxon>
    </lineage>
</organism>
<dbReference type="PANTHER" id="PTHR21706">
    <property type="entry name" value="TRANSMEMBRANE PROTEIN 65"/>
    <property type="match status" value="1"/>
</dbReference>
<reference evidence="7" key="1">
    <citation type="submission" date="2017-02" db="UniProtKB">
        <authorList>
            <consortium name="WormBaseParasite"/>
        </authorList>
    </citation>
    <scope>IDENTIFICATION</scope>
</reference>
<evidence type="ECO:0000256" key="1">
    <source>
        <dbReference type="ARBA" id="ARBA00004141"/>
    </source>
</evidence>
<dbReference type="Pfam" id="PF10507">
    <property type="entry name" value="TMEM65"/>
    <property type="match status" value="2"/>
</dbReference>
<dbReference type="STRING" id="451379.A0A0N5AIC5"/>
<name>A0A0N5AIC5_9BILA</name>
<dbReference type="WBParaSite" id="SMUV_0000416901-mRNA-1">
    <property type="protein sequence ID" value="SMUV_0000416901-mRNA-1"/>
    <property type="gene ID" value="SMUV_0000416901"/>
</dbReference>
<feature type="transmembrane region" description="Helical" evidence="5">
    <location>
        <begin position="317"/>
        <end position="337"/>
    </location>
</feature>
<dbReference type="AlphaFoldDB" id="A0A0N5AIC5"/>
<keyword evidence="3 5" id="KW-1133">Transmembrane helix</keyword>
<feature type="transmembrane region" description="Helical" evidence="5">
    <location>
        <begin position="289"/>
        <end position="310"/>
    </location>
</feature>
<feature type="transmembrane region" description="Helical" evidence="5">
    <location>
        <begin position="28"/>
        <end position="50"/>
    </location>
</feature>
<feature type="transmembrane region" description="Helical" evidence="5">
    <location>
        <begin position="249"/>
        <end position="269"/>
    </location>
</feature>
<dbReference type="InterPro" id="IPR019537">
    <property type="entry name" value="TMEM65"/>
</dbReference>
<accession>A0A0N5AIC5</accession>
<protein>
    <submittedName>
        <fullName evidence="7">Transmembrane protein 65</fullName>
    </submittedName>
</protein>